<dbReference type="CDD" id="cd07043">
    <property type="entry name" value="STAS_anti-anti-sigma_factors"/>
    <property type="match status" value="1"/>
</dbReference>
<protein>
    <recommendedName>
        <fullName evidence="2">Anti-sigma factor antagonist</fullName>
    </recommendedName>
</protein>
<evidence type="ECO:0000256" key="2">
    <source>
        <dbReference type="RuleBase" id="RU003749"/>
    </source>
</evidence>
<reference evidence="4 5" key="1">
    <citation type="journal article" date="2019" name="Int. J. Syst. Evol. Microbiol.">
        <title>The Global Catalogue of Microorganisms (GCM) 10K type strain sequencing project: providing services to taxonomists for standard genome sequencing and annotation.</title>
        <authorList>
            <consortium name="The Broad Institute Genomics Platform"/>
            <consortium name="The Broad Institute Genome Sequencing Center for Infectious Disease"/>
            <person name="Wu L."/>
            <person name="Ma J."/>
        </authorList>
    </citation>
    <scope>NUCLEOTIDE SEQUENCE [LARGE SCALE GENOMIC DNA]</scope>
    <source>
        <strain evidence="4 5">JCM 16014</strain>
    </source>
</reference>
<dbReference type="SUPFAM" id="SSF52091">
    <property type="entry name" value="SpoIIaa-like"/>
    <property type="match status" value="1"/>
</dbReference>
<dbReference type="NCBIfam" id="TIGR00377">
    <property type="entry name" value="ant_ant_sig"/>
    <property type="match status" value="1"/>
</dbReference>
<dbReference type="Pfam" id="PF13466">
    <property type="entry name" value="STAS_2"/>
    <property type="match status" value="1"/>
</dbReference>
<dbReference type="Gene3D" id="3.30.750.24">
    <property type="entry name" value="STAS domain"/>
    <property type="match status" value="1"/>
</dbReference>
<evidence type="ECO:0000259" key="3">
    <source>
        <dbReference type="PROSITE" id="PS50801"/>
    </source>
</evidence>
<dbReference type="EMBL" id="BAAAQN010000017">
    <property type="protein sequence ID" value="GAA2030745.1"/>
    <property type="molecule type" value="Genomic_DNA"/>
</dbReference>
<evidence type="ECO:0000256" key="1">
    <source>
        <dbReference type="ARBA" id="ARBA00009013"/>
    </source>
</evidence>
<dbReference type="Proteomes" id="UP001500751">
    <property type="component" value="Unassembled WGS sequence"/>
</dbReference>
<proteinExistence type="inferred from homology"/>
<comment type="caution">
    <text evidence="4">The sequence shown here is derived from an EMBL/GenBank/DDBJ whole genome shotgun (WGS) entry which is preliminary data.</text>
</comment>
<dbReference type="PROSITE" id="PS50801">
    <property type="entry name" value="STAS"/>
    <property type="match status" value="1"/>
</dbReference>
<evidence type="ECO:0000313" key="5">
    <source>
        <dbReference type="Proteomes" id="UP001500751"/>
    </source>
</evidence>
<sequence length="110" mass="11557">MTHELTTAVHTAPDGTVHLAVTGDLDFRTAPTLRAAVDQAPLLPGTTLVIDLTELEFCDSSGLTTLLAARRRAETAEARLALAGASAQLLRTFELTGLQELFTLLPASGS</sequence>
<keyword evidence="5" id="KW-1185">Reference proteome</keyword>
<dbReference type="InterPro" id="IPR058548">
    <property type="entry name" value="MlaB-like_STAS"/>
</dbReference>
<organism evidence="4 5">
    <name type="scientific">Catenulispora yoronensis</name>
    <dbReference type="NCBI Taxonomy" id="450799"/>
    <lineage>
        <taxon>Bacteria</taxon>
        <taxon>Bacillati</taxon>
        <taxon>Actinomycetota</taxon>
        <taxon>Actinomycetes</taxon>
        <taxon>Catenulisporales</taxon>
        <taxon>Catenulisporaceae</taxon>
        <taxon>Catenulispora</taxon>
    </lineage>
</organism>
<feature type="domain" description="STAS" evidence="3">
    <location>
        <begin position="14"/>
        <end position="110"/>
    </location>
</feature>
<dbReference type="InterPro" id="IPR036513">
    <property type="entry name" value="STAS_dom_sf"/>
</dbReference>
<dbReference type="PANTHER" id="PTHR33495">
    <property type="entry name" value="ANTI-SIGMA FACTOR ANTAGONIST TM_1081-RELATED-RELATED"/>
    <property type="match status" value="1"/>
</dbReference>
<dbReference type="RefSeq" id="WP_344666499.1">
    <property type="nucleotide sequence ID" value="NZ_BAAAQN010000017.1"/>
</dbReference>
<dbReference type="InterPro" id="IPR002645">
    <property type="entry name" value="STAS_dom"/>
</dbReference>
<evidence type="ECO:0000313" key="4">
    <source>
        <dbReference type="EMBL" id="GAA2030745.1"/>
    </source>
</evidence>
<name>A0ABN2U883_9ACTN</name>
<dbReference type="PANTHER" id="PTHR33495:SF2">
    <property type="entry name" value="ANTI-SIGMA FACTOR ANTAGONIST TM_1081-RELATED"/>
    <property type="match status" value="1"/>
</dbReference>
<dbReference type="InterPro" id="IPR003658">
    <property type="entry name" value="Anti-sigma_ant"/>
</dbReference>
<comment type="similarity">
    <text evidence="1 2">Belongs to the anti-sigma-factor antagonist family.</text>
</comment>
<accession>A0ABN2U883</accession>
<gene>
    <name evidence="4" type="ORF">GCM10009839_33180</name>
</gene>